<feature type="domain" description="YknX-like beta-barrel" evidence="8">
    <location>
        <begin position="236"/>
        <end position="298"/>
    </location>
</feature>
<keyword evidence="5" id="KW-0472">Membrane</keyword>
<gene>
    <name evidence="9" type="ORF">RS130_08625</name>
</gene>
<reference evidence="9 10" key="1">
    <citation type="submission" date="2023-10" db="EMBL/GenBank/DDBJ databases">
        <title>Glaciecola aquimarina strain GGW-M5 nov., isolated from a coastal seawater.</title>
        <authorList>
            <person name="Bayburt H."/>
            <person name="Kim J.M."/>
            <person name="Choi B.J."/>
            <person name="Jeon C.O."/>
        </authorList>
    </citation>
    <scope>NUCLEOTIDE SEQUENCE [LARGE SCALE GENOMIC DNA]</scope>
    <source>
        <strain evidence="9 10">KCTC 32108</strain>
    </source>
</reference>
<evidence type="ECO:0000256" key="5">
    <source>
        <dbReference type="SAM" id="Phobius"/>
    </source>
</evidence>
<dbReference type="InterPro" id="IPR030190">
    <property type="entry name" value="MacA_alpha-hairpin_sf"/>
</dbReference>
<dbReference type="Pfam" id="PF25990">
    <property type="entry name" value="Beta-barrel_YknX"/>
    <property type="match status" value="1"/>
</dbReference>
<feature type="coiled-coil region" evidence="4">
    <location>
        <begin position="113"/>
        <end position="140"/>
    </location>
</feature>
<keyword evidence="5" id="KW-0812">Transmembrane</keyword>
<feature type="domain" description="Multidrug resistance protein MdtA-like alpha-helical hairpin" evidence="6">
    <location>
        <begin position="114"/>
        <end position="196"/>
    </location>
</feature>
<name>A0ABU3SVH3_9ALTE</name>
<comment type="caution">
    <text evidence="9">The sequence shown here is derived from an EMBL/GenBank/DDBJ whole genome shotgun (WGS) entry which is preliminary data.</text>
</comment>
<evidence type="ECO:0000259" key="6">
    <source>
        <dbReference type="Pfam" id="PF25876"/>
    </source>
</evidence>
<comment type="subcellular location">
    <subcellularLocation>
        <location evidence="1">Cell envelope</location>
    </subcellularLocation>
</comment>
<organism evidence="9 10">
    <name type="scientific">Paraglaciecola aquimarina</name>
    <dbReference type="NCBI Taxonomy" id="1235557"/>
    <lineage>
        <taxon>Bacteria</taxon>
        <taxon>Pseudomonadati</taxon>
        <taxon>Pseudomonadota</taxon>
        <taxon>Gammaproteobacteria</taxon>
        <taxon>Alteromonadales</taxon>
        <taxon>Alteromonadaceae</taxon>
        <taxon>Paraglaciecola</taxon>
    </lineage>
</organism>
<accession>A0ABU3SVH3</accession>
<dbReference type="Proteomes" id="UP001247805">
    <property type="component" value="Unassembled WGS sequence"/>
</dbReference>
<dbReference type="Pfam" id="PF25917">
    <property type="entry name" value="BSH_RND"/>
    <property type="match status" value="1"/>
</dbReference>
<feature type="domain" description="Multidrug resistance protein MdtA-like barrel-sandwich hybrid" evidence="7">
    <location>
        <begin position="59"/>
        <end position="224"/>
    </location>
</feature>
<evidence type="ECO:0000256" key="1">
    <source>
        <dbReference type="ARBA" id="ARBA00004196"/>
    </source>
</evidence>
<evidence type="ECO:0000259" key="7">
    <source>
        <dbReference type="Pfam" id="PF25917"/>
    </source>
</evidence>
<dbReference type="EMBL" id="JAWDIO010000002">
    <property type="protein sequence ID" value="MDU0353987.1"/>
    <property type="molecule type" value="Genomic_DNA"/>
</dbReference>
<dbReference type="InterPro" id="IPR050465">
    <property type="entry name" value="UPF0194_transport"/>
</dbReference>
<evidence type="ECO:0000313" key="9">
    <source>
        <dbReference type="EMBL" id="MDU0353987.1"/>
    </source>
</evidence>
<keyword evidence="3 4" id="KW-0175">Coiled coil</keyword>
<dbReference type="InterPro" id="IPR058625">
    <property type="entry name" value="MdtA-like_BSH"/>
</dbReference>
<dbReference type="InterPro" id="IPR058624">
    <property type="entry name" value="MdtA-like_HH"/>
</dbReference>
<feature type="transmembrane region" description="Helical" evidence="5">
    <location>
        <begin position="6"/>
        <end position="24"/>
    </location>
</feature>
<keyword evidence="10" id="KW-1185">Reference proteome</keyword>
<evidence type="ECO:0000259" key="8">
    <source>
        <dbReference type="Pfam" id="PF25990"/>
    </source>
</evidence>
<dbReference type="Gene3D" id="2.40.50.100">
    <property type="match status" value="1"/>
</dbReference>
<evidence type="ECO:0000313" key="10">
    <source>
        <dbReference type="Proteomes" id="UP001247805"/>
    </source>
</evidence>
<dbReference type="PANTHER" id="PTHR32347">
    <property type="entry name" value="EFFLUX SYSTEM COMPONENT YKNX-RELATED"/>
    <property type="match status" value="1"/>
</dbReference>
<dbReference type="Gene3D" id="6.10.140.1990">
    <property type="match status" value="1"/>
</dbReference>
<evidence type="ECO:0000256" key="2">
    <source>
        <dbReference type="ARBA" id="ARBA00009477"/>
    </source>
</evidence>
<dbReference type="SUPFAM" id="SSF111369">
    <property type="entry name" value="HlyD-like secretion proteins"/>
    <property type="match status" value="1"/>
</dbReference>
<dbReference type="Gene3D" id="2.40.30.170">
    <property type="match status" value="1"/>
</dbReference>
<proteinExistence type="inferred from homology"/>
<keyword evidence="5" id="KW-1133">Transmembrane helix</keyword>
<sequence>MKFGSFAKAMVVVLLVAVAAWWFLPEQSTIQIKYHTQEITTGKIESTVNSSGSISPVVTVDVGSELSGLISQLNVDFNDIVTSGQVIARIDDRTVQSKLRQSEADLASSRAYLVQLQAGLSRAQTEAKLAEREYQRNRELRDKKLVSDSVLDISETSYQLAKVSIETAKAAILVGEARVKQSMSSLEQAKLDLDRTFIRSPVDGVVIDRQVDKGQAVSASLSAPTLFSIAQDLVMMQIETDVDEADIGRIKQGQGVKFTVDAYPERKFTGTVTQVRKSATVTSNVVTYKVIIGLENKELLLLPEYDSQRGYCFRATRQRAAREQLRPTLYPRRSISQ</sequence>
<dbReference type="RefSeq" id="WP_316025620.1">
    <property type="nucleotide sequence ID" value="NZ_JAWDIO010000002.1"/>
</dbReference>
<evidence type="ECO:0000256" key="4">
    <source>
        <dbReference type="SAM" id="Coils"/>
    </source>
</evidence>
<dbReference type="Pfam" id="PF25876">
    <property type="entry name" value="HH_MFP_RND"/>
    <property type="match status" value="1"/>
</dbReference>
<dbReference type="PANTHER" id="PTHR32347:SF14">
    <property type="entry name" value="EFFLUX SYSTEM COMPONENT YKNX-RELATED"/>
    <property type="match status" value="1"/>
</dbReference>
<protein>
    <submittedName>
        <fullName evidence="9">Efflux RND transporter periplasmic adaptor subunit</fullName>
    </submittedName>
</protein>
<comment type="similarity">
    <text evidence="2">Belongs to the membrane fusion protein (MFP) (TC 8.A.1) family.</text>
</comment>
<evidence type="ECO:0000256" key="3">
    <source>
        <dbReference type="ARBA" id="ARBA00023054"/>
    </source>
</evidence>
<dbReference type="InterPro" id="IPR058636">
    <property type="entry name" value="Beta-barrel_YknX"/>
</dbReference>